<dbReference type="InterPro" id="IPR046200">
    <property type="entry name" value="DUF6233"/>
</dbReference>
<dbReference type="RefSeq" id="WP_228052858.1">
    <property type="nucleotide sequence ID" value="NZ_BJHV01000001.1"/>
</dbReference>
<evidence type="ECO:0000313" key="2">
    <source>
        <dbReference type="Proteomes" id="UP000299290"/>
    </source>
</evidence>
<sequence length="157" mass="17861">MGVEEEWRSKAGPWARATMPDGQELDVVVTARHRSRDGRWWYECEAILPARHEAADGTTKMMGAPTPISVDSERIAKIPGEDYSLLPTDGAIAGRQWVIERLHQYTEDAPSRRLHRRDCWQVRNEHTLIPTREAAESQAHPDIAICDICRPDKALPR</sequence>
<dbReference type="Proteomes" id="UP000299290">
    <property type="component" value="Unassembled WGS sequence"/>
</dbReference>
<protein>
    <submittedName>
        <fullName evidence="1">Uncharacterized protein</fullName>
    </submittedName>
</protein>
<gene>
    <name evidence="1" type="ORF">SANT12839_023710</name>
</gene>
<dbReference type="Pfam" id="PF19746">
    <property type="entry name" value="DUF6233"/>
    <property type="match status" value="1"/>
</dbReference>
<organism evidence="1 2">
    <name type="scientific">Streptomyces antimycoticus</name>
    <dbReference type="NCBI Taxonomy" id="68175"/>
    <lineage>
        <taxon>Bacteria</taxon>
        <taxon>Bacillati</taxon>
        <taxon>Actinomycetota</taxon>
        <taxon>Actinomycetes</taxon>
        <taxon>Kitasatosporales</taxon>
        <taxon>Streptomycetaceae</taxon>
        <taxon>Streptomyces</taxon>
        <taxon>Streptomyces violaceusniger group</taxon>
    </lineage>
</organism>
<accession>A0A4D4K5A6</accession>
<keyword evidence="2" id="KW-1185">Reference proteome</keyword>
<reference evidence="1 2" key="1">
    <citation type="journal article" date="2020" name="Int. J. Syst. Evol. Microbiol.">
        <title>Reclassification of Streptomyces castelarensis and Streptomyces sporoclivatus as later heterotypic synonyms of Streptomyces antimycoticus.</title>
        <authorList>
            <person name="Komaki H."/>
            <person name="Tamura T."/>
        </authorList>
    </citation>
    <scope>NUCLEOTIDE SEQUENCE [LARGE SCALE GENOMIC DNA]</scope>
    <source>
        <strain evidence="1 2">NBRC 12839</strain>
    </source>
</reference>
<evidence type="ECO:0000313" key="1">
    <source>
        <dbReference type="EMBL" id="GDY41489.1"/>
    </source>
</evidence>
<comment type="caution">
    <text evidence="1">The sequence shown here is derived from an EMBL/GenBank/DDBJ whole genome shotgun (WGS) entry which is preliminary data.</text>
</comment>
<dbReference type="AlphaFoldDB" id="A0A4D4K5A6"/>
<dbReference type="EMBL" id="BJHV01000001">
    <property type="protein sequence ID" value="GDY41489.1"/>
    <property type="molecule type" value="Genomic_DNA"/>
</dbReference>
<name>A0A4D4K5A6_9ACTN</name>
<proteinExistence type="predicted"/>